<feature type="region of interest" description="Disordered" evidence="1">
    <location>
        <begin position="81"/>
        <end position="102"/>
    </location>
</feature>
<keyword evidence="3" id="KW-1185">Reference proteome</keyword>
<protein>
    <submittedName>
        <fullName evidence="2">Uncharacterized protein</fullName>
    </submittedName>
</protein>
<comment type="caution">
    <text evidence="2">The sequence shown here is derived from an EMBL/GenBank/DDBJ whole genome shotgun (WGS) entry which is preliminary data.</text>
</comment>
<organism evidence="2 3">
    <name type="scientific">Xylaria bambusicola</name>
    <dbReference type="NCBI Taxonomy" id="326684"/>
    <lineage>
        <taxon>Eukaryota</taxon>
        <taxon>Fungi</taxon>
        <taxon>Dikarya</taxon>
        <taxon>Ascomycota</taxon>
        <taxon>Pezizomycotina</taxon>
        <taxon>Sordariomycetes</taxon>
        <taxon>Xylariomycetidae</taxon>
        <taxon>Xylariales</taxon>
        <taxon>Xylariaceae</taxon>
        <taxon>Xylaria</taxon>
    </lineage>
</organism>
<reference evidence="2 3" key="1">
    <citation type="submission" date="2023-10" db="EMBL/GenBank/DDBJ databases">
        <title>Draft genome sequence of Xylaria bambusicola isolate GMP-LS, the root and basal stem rot pathogen of sugarcane in Indonesia.</title>
        <authorList>
            <person name="Selvaraj P."/>
            <person name="Muralishankar V."/>
            <person name="Muruganantham S."/>
            <person name="Sp S."/>
            <person name="Haryani S."/>
            <person name="Lau K.J.X."/>
            <person name="Naqvi N.I."/>
        </authorList>
    </citation>
    <scope>NUCLEOTIDE SEQUENCE [LARGE SCALE GENOMIC DNA]</scope>
    <source>
        <strain evidence="2">GMP-LS</strain>
    </source>
</reference>
<sequence>MDVPRSVLLIKAEKSWAPAIAKPPSTGPTRPRVLTSPREDIAATAPASIASTPTKAAVWLTPRVPWMVRFSGFGGGARTFGLSAERRNPDQMMPPSTEPPKT</sequence>
<gene>
    <name evidence="2" type="ORF">RRF57_005581</name>
</gene>
<evidence type="ECO:0000256" key="1">
    <source>
        <dbReference type="SAM" id="MobiDB-lite"/>
    </source>
</evidence>
<accession>A0AAN7UNU4</accession>
<evidence type="ECO:0000313" key="3">
    <source>
        <dbReference type="Proteomes" id="UP001305414"/>
    </source>
</evidence>
<dbReference type="AlphaFoldDB" id="A0AAN7UNU4"/>
<evidence type="ECO:0000313" key="2">
    <source>
        <dbReference type="EMBL" id="KAK5629866.1"/>
    </source>
</evidence>
<name>A0AAN7UNU4_9PEZI</name>
<dbReference type="EMBL" id="JAWHQM010000013">
    <property type="protein sequence ID" value="KAK5629866.1"/>
    <property type="molecule type" value="Genomic_DNA"/>
</dbReference>
<dbReference type="Proteomes" id="UP001305414">
    <property type="component" value="Unassembled WGS sequence"/>
</dbReference>
<proteinExistence type="predicted"/>